<dbReference type="PRINTS" id="PR00420">
    <property type="entry name" value="RNGMNOXGNASE"/>
</dbReference>
<dbReference type="InterPro" id="IPR050631">
    <property type="entry name" value="PheA/TfdB_FAD_monoxygenase"/>
</dbReference>
<sequence length="588" mass="63804">MDFPSLLGLRRVWVYAQTEVVQDLIALRLADSAPMLFNAPVRSVEGVTGDRCVTAYTHNGMPKRLTCDFVVGADGYHAVVRHAVLSTARRTHERTYPYFWLGVLAEAPPASQELIYAHSHRGFAPASMKSSTASRLYLQVPNGEDPAAWPDKRIWDELDTRLAVDESWQLNRGPITAKAVLPMRSWVTEPLRYGRVLFAGDAARTVPPTGAKGLNLAASEVTALAAALSSCYATGASDLLDAYSDTCLQRVWRAEHFSYLMTTTMHIAPGLSTRDSAVAVPTGPMGNLDDRRRGARRQLRWPPGFRSGSPSRPSRRPAVSDRHTSAPGRGWPARKSSADAGPPLVPHCSLRLVVSGRRRAWTPTTRSFWLARSSGSASWPDPTGNLHPASRTTSRCSPSNVIACEPSPPRSVHCEGVCAGASSPARKRTPTHAAELWSTRSGLRRPTSSEWRPRCLSGNGEKPPRRCSSHSGRAVVKMEPYQVTRVTTAVAQHLLDSPFSLLPFGRPSSRIGHDADRGHTGTATRAPGLSGESLSVEVRGADRARTDTGHSVQPDVVGAMHGSGVAVPASPGGRHWAQQYRCPFANRR</sequence>
<evidence type="ECO:0000259" key="4">
    <source>
        <dbReference type="Pfam" id="PF01494"/>
    </source>
</evidence>
<dbReference type="InterPro" id="IPR002938">
    <property type="entry name" value="FAD-bd"/>
</dbReference>
<feature type="region of interest" description="Disordered" evidence="3">
    <location>
        <begin position="421"/>
        <end position="472"/>
    </location>
</feature>
<comment type="caution">
    <text evidence="5">The sequence shown here is derived from an EMBL/GenBank/DDBJ whole genome shotgun (WGS) entry which is preliminary data.</text>
</comment>
<dbReference type="GO" id="GO:0071949">
    <property type="term" value="F:FAD binding"/>
    <property type="evidence" value="ECO:0007669"/>
    <property type="project" value="InterPro"/>
</dbReference>
<dbReference type="PANTHER" id="PTHR43476">
    <property type="entry name" value="3-(3-HYDROXY-PHENYL)PROPIONATE/3-HYDROXYCINNAMIC ACID HYDROXYLASE"/>
    <property type="match status" value="1"/>
</dbReference>
<feature type="region of interest" description="Disordered" evidence="3">
    <location>
        <begin position="373"/>
        <end position="399"/>
    </location>
</feature>
<feature type="compositionally biased region" description="Polar residues" evidence="3">
    <location>
        <begin position="438"/>
        <end position="450"/>
    </location>
</feature>
<dbReference type="Pfam" id="PF01494">
    <property type="entry name" value="FAD_binding_3"/>
    <property type="match status" value="1"/>
</dbReference>
<dbReference type="SUPFAM" id="SSF54373">
    <property type="entry name" value="FAD-linked reductases, C-terminal domain"/>
    <property type="match status" value="1"/>
</dbReference>
<dbReference type="PANTHER" id="PTHR43476:SF4">
    <property type="entry name" value="BLR0106 PROTEIN"/>
    <property type="match status" value="1"/>
</dbReference>
<feature type="compositionally biased region" description="Low complexity" evidence="3">
    <location>
        <begin position="300"/>
        <end position="312"/>
    </location>
</feature>
<dbReference type="SUPFAM" id="SSF51905">
    <property type="entry name" value="FAD/NAD(P)-binding domain"/>
    <property type="match status" value="1"/>
</dbReference>
<reference evidence="5 6" key="1">
    <citation type="submission" date="2020-08" db="EMBL/GenBank/DDBJ databases">
        <title>Genomic Encyclopedia of Type Strains, Phase III (KMG-III): the genomes of soil and plant-associated and newly described type strains.</title>
        <authorList>
            <person name="Whitman W."/>
        </authorList>
    </citation>
    <scope>NUCLEOTIDE SEQUENCE [LARGE SCALE GENOMIC DNA]</scope>
    <source>
        <strain evidence="5 6">CECT 8305</strain>
    </source>
</reference>
<keyword evidence="6" id="KW-1185">Reference proteome</keyword>
<dbReference type="Gene3D" id="3.50.50.60">
    <property type="entry name" value="FAD/NAD(P)-binding domain"/>
    <property type="match status" value="2"/>
</dbReference>
<dbReference type="Proteomes" id="UP000588098">
    <property type="component" value="Unassembled WGS sequence"/>
</dbReference>
<keyword evidence="1" id="KW-0560">Oxidoreductase</keyword>
<feature type="domain" description="FAD-binding" evidence="4">
    <location>
        <begin position="9"/>
        <end position="257"/>
    </location>
</feature>
<proteinExistence type="predicted"/>
<protein>
    <submittedName>
        <fullName evidence="5">4-hydroxybenzoate 3-monooxygenase</fullName>
    </submittedName>
</protein>
<name>A0A7W9QEN7_9ACTN</name>
<keyword evidence="2" id="KW-0520">NAD</keyword>
<feature type="region of interest" description="Disordered" evidence="3">
    <location>
        <begin position="275"/>
        <end position="345"/>
    </location>
</feature>
<dbReference type="EMBL" id="JACHJL010000017">
    <property type="protein sequence ID" value="MBB5938574.1"/>
    <property type="molecule type" value="Genomic_DNA"/>
</dbReference>
<evidence type="ECO:0000256" key="1">
    <source>
        <dbReference type="ARBA" id="ARBA00023002"/>
    </source>
</evidence>
<evidence type="ECO:0000313" key="5">
    <source>
        <dbReference type="EMBL" id="MBB5938574.1"/>
    </source>
</evidence>
<dbReference type="GO" id="GO:0004497">
    <property type="term" value="F:monooxygenase activity"/>
    <property type="evidence" value="ECO:0007669"/>
    <property type="project" value="UniProtKB-KW"/>
</dbReference>
<evidence type="ECO:0000256" key="3">
    <source>
        <dbReference type="SAM" id="MobiDB-lite"/>
    </source>
</evidence>
<dbReference type="AlphaFoldDB" id="A0A7W9QEN7"/>
<organism evidence="5 6">
    <name type="scientific">Streptomyces zagrosensis</name>
    <dbReference type="NCBI Taxonomy" id="1042984"/>
    <lineage>
        <taxon>Bacteria</taxon>
        <taxon>Bacillati</taxon>
        <taxon>Actinomycetota</taxon>
        <taxon>Actinomycetes</taxon>
        <taxon>Kitasatosporales</taxon>
        <taxon>Streptomycetaceae</taxon>
        <taxon>Streptomyces</taxon>
    </lineage>
</organism>
<accession>A0A7W9QEN7</accession>
<feature type="compositionally biased region" description="Polar residues" evidence="3">
    <location>
        <begin position="390"/>
        <end position="399"/>
    </location>
</feature>
<evidence type="ECO:0000256" key="2">
    <source>
        <dbReference type="ARBA" id="ARBA00023027"/>
    </source>
</evidence>
<feature type="region of interest" description="Disordered" evidence="3">
    <location>
        <begin position="510"/>
        <end position="530"/>
    </location>
</feature>
<dbReference type="InterPro" id="IPR036188">
    <property type="entry name" value="FAD/NAD-bd_sf"/>
</dbReference>
<gene>
    <name evidence="5" type="ORF">FHS42_005663</name>
</gene>
<dbReference type="NCBIfam" id="NF006091">
    <property type="entry name" value="PRK08243.1"/>
    <property type="match status" value="1"/>
</dbReference>
<keyword evidence="5" id="KW-0503">Monooxygenase</keyword>
<evidence type="ECO:0000313" key="6">
    <source>
        <dbReference type="Proteomes" id="UP000588098"/>
    </source>
</evidence>